<feature type="region of interest" description="Disordered" evidence="1">
    <location>
        <begin position="381"/>
        <end position="487"/>
    </location>
</feature>
<protein>
    <submittedName>
        <fullName evidence="2">Uncharacterized protein</fullName>
    </submittedName>
</protein>
<evidence type="ECO:0000313" key="2">
    <source>
        <dbReference type="EMBL" id="CAK9042771.1"/>
    </source>
</evidence>
<feature type="compositionally biased region" description="Low complexity" evidence="1">
    <location>
        <begin position="471"/>
        <end position="487"/>
    </location>
</feature>
<dbReference type="EMBL" id="CAXAMN010014224">
    <property type="protein sequence ID" value="CAK9042771.1"/>
    <property type="molecule type" value="Genomic_DNA"/>
</dbReference>
<evidence type="ECO:0000256" key="1">
    <source>
        <dbReference type="SAM" id="MobiDB-lite"/>
    </source>
</evidence>
<feature type="region of interest" description="Disordered" evidence="1">
    <location>
        <begin position="1"/>
        <end position="21"/>
    </location>
</feature>
<accession>A0ABP0LVL5</accession>
<organism evidence="2 3">
    <name type="scientific">Durusdinium trenchii</name>
    <dbReference type="NCBI Taxonomy" id="1381693"/>
    <lineage>
        <taxon>Eukaryota</taxon>
        <taxon>Sar</taxon>
        <taxon>Alveolata</taxon>
        <taxon>Dinophyceae</taxon>
        <taxon>Suessiales</taxon>
        <taxon>Symbiodiniaceae</taxon>
        <taxon>Durusdinium</taxon>
    </lineage>
</organism>
<name>A0ABP0LVL5_9DINO</name>
<proteinExistence type="predicted"/>
<sequence length="487" mass="54095">MSMRAGLGSSHGSKADHGAPDVRELQRCLAEARALRETLAAPRAILRDARQSLEDKSARLLQHVEECSSPAGKAELAELRRSSRQERAELQAAIGAAAGGLPLEEDRCYEWLRMLKEDKPAKAALLAAEAECDYWEDQLHEHLLMALRWKPPREGLERLDAELQALCSTDGPAGNSDPSRAFKDLTLEERMRTASCAKCFEALARDYPQQPFSELQEAYAMLEDFRQSNDLLAATQAAAQWKEHSIQDGKVKPRRSPDRSIAPKVDESYLPPGPRFFSVAQLLQPPQDPVEPALRMPKAVVSRSEWFAPSTPQVQPSGVSFLSGLTTRRIQPSETGSLSWGRPYFEPTMFSSGDGFDPFASFTSKAPTSADVLRRAFEEPLSEALGRRTTSTSSKRSKRKVPSSLERPPRSGWVTFEAPTTSPPFSERFASFAHQVAAAPDPPWENSDEPAQWEVAWPDTEAQSGDLDFGWSSWEQRQQSESIQLSD</sequence>
<evidence type="ECO:0000313" key="3">
    <source>
        <dbReference type="Proteomes" id="UP001642484"/>
    </source>
</evidence>
<feature type="compositionally biased region" description="Basic and acidic residues" evidence="1">
    <location>
        <begin position="243"/>
        <end position="258"/>
    </location>
</feature>
<feature type="region of interest" description="Disordered" evidence="1">
    <location>
        <begin position="243"/>
        <end position="265"/>
    </location>
</feature>
<reference evidence="2 3" key="1">
    <citation type="submission" date="2024-02" db="EMBL/GenBank/DDBJ databases">
        <authorList>
            <person name="Chen Y."/>
            <person name="Shah S."/>
            <person name="Dougan E. K."/>
            <person name="Thang M."/>
            <person name="Chan C."/>
        </authorList>
    </citation>
    <scope>NUCLEOTIDE SEQUENCE [LARGE SCALE GENOMIC DNA]</scope>
</reference>
<gene>
    <name evidence="2" type="ORF">CCMP2556_LOCUS22716</name>
</gene>
<dbReference type="Proteomes" id="UP001642484">
    <property type="component" value="Unassembled WGS sequence"/>
</dbReference>
<comment type="caution">
    <text evidence="2">The sequence shown here is derived from an EMBL/GenBank/DDBJ whole genome shotgun (WGS) entry which is preliminary data.</text>
</comment>
<keyword evidence="3" id="KW-1185">Reference proteome</keyword>